<dbReference type="Proteomes" id="UP000241071">
    <property type="component" value="Segment"/>
</dbReference>
<evidence type="ECO:0000313" key="2">
    <source>
        <dbReference type="Proteomes" id="UP000241071"/>
    </source>
</evidence>
<name>M1PLZ8_9VIRU</name>
<organism evidence="1 2">
    <name type="scientific">Moumouvirus goulette</name>
    <dbReference type="NCBI Taxonomy" id="1247379"/>
    <lineage>
        <taxon>Viruses</taxon>
        <taxon>Varidnaviria</taxon>
        <taxon>Bamfordvirae</taxon>
        <taxon>Nucleocytoviricota</taxon>
        <taxon>Megaviricetes</taxon>
        <taxon>Imitervirales</taxon>
        <taxon>Mimiviridae</taxon>
        <taxon>Megamimivirinae</taxon>
        <taxon>Moumouvirus</taxon>
        <taxon>Moumouvirus goulettemassiliense</taxon>
    </lineage>
</organism>
<evidence type="ECO:0000313" key="1">
    <source>
        <dbReference type="EMBL" id="AGF84926.1"/>
    </source>
</evidence>
<accession>M1PLZ8</accession>
<reference evidence="1 2" key="1">
    <citation type="submission" date="2012-10" db="EMBL/GenBank/DDBJ databases">
        <title>Complete genome sequence of Moumouvirus goulette.</title>
        <authorList>
            <person name="Fournous G."/>
            <person name="Bougalmi M."/>
            <person name="Colson P."/>
        </authorList>
    </citation>
    <scope>NUCLEOTIDE SEQUENCE [LARGE SCALE GENOMIC DNA]</scope>
</reference>
<gene>
    <name evidence="1" type="ORF">glt_00117</name>
</gene>
<sequence>METMSSIDQLPKNFQNIDLFSQYLANITSYLPLHTILFTTDGYAHIFTSKMYSIMTTITPFLRTTDLTQCMMAYNFIVDSQDEIFKFVHSHFISVFSQVPDLLWDRQILTVLNQALELFEIVSRTVEPMSITEYVSTSHIEQCEIEVEIESIPMELSPEKFIPIDLDLSQAENHVVVDGLNFFASILSTATENQNELGFMDVDRNAQRHQFDSIVEMERVFTITKNFFDAAVPHGTRIHFVVKRFGSKSTWKTFKQVFTSTFLIRSAVNNHHYTLYVAKGNTRHDGEADDRLVVKLALQLAESGDNVCVASNDYYRSMSQHWDLPSYYKVIKDDDVVLGEREIHCIHDIGELFLTRDLDTMKFKFKTVTKMNCETAQISMSHWFGQEILAC</sequence>
<keyword evidence="2" id="KW-1185">Reference proteome</keyword>
<proteinExistence type="predicted"/>
<dbReference type="EMBL" id="KC008572">
    <property type="protein sequence ID" value="AGF84926.1"/>
    <property type="molecule type" value="Genomic_DNA"/>
</dbReference>
<protein>
    <submittedName>
        <fullName evidence="1">Uncharacterized protein</fullName>
    </submittedName>
</protein>